<gene>
    <name evidence="3" type="ORF">V9T40_012733</name>
</gene>
<feature type="chain" id="PRO_5042872790" description="PA domain-containing protein" evidence="1">
    <location>
        <begin position="20"/>
        <end position="166"/>
    </location>
</feature>
<evidence type="ECO:0000259" key="2">
    <source>
        <dbReference type="Pfam" id="PF02225"/>
    </source>
</evidence>
<keyword evidence="4" id="KW-1185">Reference proteome</keyword>
<evidence type="ECO:0000313" key="3">
    <source>
        <dbReference type="EMBL" id="KAK7576447.1"/>
    </source>
</evidence>
<protein>
    <recommendedName>
        <fullName evidence="2">PA domain-containing protein</fullName>
    </recommendedName>
</protein>
<feature type="domain" description="PA" evidence="2">
    <location>
        <begin position="96"/>
        <end position="152"/>
    </location>
</feature>
<evidence type="ECO:0000313" key="4">
    <source>
        <dbReference type="Proteomes" id="UP001367676"/>
    </source>
</evidence>
<sequence>MRTIFQSQLLLVTLMRCWCIGPDWNNHPIMQQKSDEKVESFTVAYINISYVDRVTGEFRTEKRDSAKYGEYHVAPVTGLLIHVRSERSERNQDPFSACSLPLRPSYGDKFPVNERWVALVKRGECNFQQKVENAFNSSASGIIIYNDKELQTVEKMKLERNVPGEY</sequence>
<comment type="caution">
    <text evidence="3">The sequence shown here is derived from an EMBL/GenBank/DDBJ whole genome shotgun (WGS) entry which is preliminary data.</text>
</comment>
<dbReference type="Gene3D" id="3.50.30.30">
    <property type="match status" value="1"/>
</dbReference>
<evidence type="ECO:0000256" key="1">
    <source>
        <dbReference type="SAM" id="SignalP"/>
    </source>
</evidence>
<keyword evidence="1" id="KW-0732">Signal</keyword>
<proteinExistence type="predicted"/>
<dbReference type="InterPro" id="IPR003137">
    <property type="entry name" value="PA_domain"/>
</dbReference>
<dbReference type="SUPFAM" id="SSF52025">
    <property type="entry name" value="PA domain"/>
    <property type="match status" value="1"/>
</dbReference>
<organism evidence="3 4">
    <name type="scientific">Parthenolecanium corni</name>
    <dbReference type="NCBI Taxonomy" id="536013"/>
    <lineage>
        <taxon>Eukaryota</taxon>
        <taxon>Metazoa</taxon>
        <taxon>Ecdysozoa</taxon>
        <taxon>Arthropoda</taxon>
        <taxon>Hexapoda</taxon>
        <taxon>Insecta</taxon>
        <taxon>Pterygota</taxon>
        <taxon>Neoptera</taxon>
        <taxon>Paraneoptera</taxon>
        <taxon>Hemiptera</taxon>
        <taxon>Sternorrhyncha</taxon>
        <taxon>Coccoidea</taxon>
        <taxon>Coccidae</taxon>
        <taxon>Parthenolecanium</taxon>
    </lineage>
</organism>
<dbReference type="InterPro" id="IPR046450">
    <property type="entry name" value="PA_dom_sf"/>
</dbReference>
<dbReference type="Pfam" id="PF02225">
    <property type="entry name" value="PA"/>
    <property type="match status" value="1"/>
</dbReference>
<dbReference type="EMBL" id="JBBCAQ010000036">
    <property type="protein sequence ID" value="KAK7576447.1"/>
    <property type="molecule type" value="Genomic_DNA"/>
</dbReference>
<feature type="signal peptide" evidence="1">
    <location>
        <begin position="1"/>
        <end position="19"/>
    </location>
</feature>
<dbReference type="AlphaFoldDB" id="A0AAN9TKX1"/>
<accession>A0AAN9TKX1</accession>
<reference evidence="3 4" key="1">
    <citation type="submission" date="2024-03" db="EMBL/GenBank/DDBJ databases">
        <title>Adaptation during the transition from Ophiocordyceps entomopathogen to insect associate is accompanied by gene loss and intensified selection.</title>
        <authorList>
            <person name="Ward C.M."/>
            <person name="Onetto C.A."/>
            <person name="Borneman A.R."/>
        </authorList>
    </citation>
    <scope>NUCLEOTIDE SEQUENCE [LARGE SCALE GENOMIC DNA]</scope>
    <source>
        <strain evidence="3">AWRI1</strain>
        <tissue evidence="3">Single Adult Female</tissue>
    </source>
</reference>
<name>A0AAN9TKX1_9HEMI</name>
<dbReference type="Proteomes" id="UP001367676">
    <property type="component" value="Unassembled WGS sequence"/>
</dbReference>